<keyword evidence="4" id="KW-0633">Potassium transport</keyword>
<dbReference type="InterPro" id="IPR010617">
    <property type="entry name" value="TMEM175-like"/>
</dbReference>
<keyword evidence="8 13" id="KW-1133">Transmembrane helix</keyword>
<dbReference type="GO" id="GO:0005267">
    <property type="term" value="F:potassium channel activity"/>
    <property type="evidence" value="ECO:0007669"/>
    <property type="project" value="UniProtKB-KW"/>
</dbReference>
<name>A0A8J8CBB9_9EURY</name>
<proteinExistence type="inferred from homology"/>
<keyword evidence="10 13" id="KW-0472">Membrane</keyword>
<keyword evidence="9" id="KW-0406">Ion transport</keyword>
<evidence type="ECO:0000256" key="8">
    <source>
        <dbReference type="ARBA" id="ARBA00022989"/>
    </source>
</evidence>
<comment type="catalytic activity">
    <reaction evidence="12">
        <text>K(+)(in) = K(+)(out)</text>
        <dbReference type="Rhea" id="RHEA:29463"/>
        <dbReference type="ChEBI" id="CHEBI:29103"/>
    </reaction>
</comment>
<evidence type="ECO:0000256" key="2">
    <source>
        <dbReference type="ARBA" id="ARBA00006920"/>
    </source>
</evidence>
<evidence type="ECO:0000256" key="12">
    <source>
        <dbReference type="ARBA" id="ARBA00034430"/>
    </source>
</evidence>
<keyword evidence="3" id="KW-0813">Transport</keyword>
<evidence type="ECO:0000313" key="15">
    <source>
        <dbReference type="Proteomes" id="UP000783863"/>
    </source>
</evidence>
<accession>A0A8J8CBB9</accession>
<evidence type="ECO:0000256" key="13">
    <source>
        <dbReference type="SAM" id="Phobius"/>
    </source>
</evidence>
<evidence type="ECO:0000256" key="9">
    <source>
        <dbReference type="ARBA" id="ARBA00023065"/>
    </source>
</evidence>
<feature type="transmembrane region" description="Helical" evidence="13">
    <location>
        <begin position="120"/>
        <end position="140"/>
    </location>
</feature>
<evidence type="ECO:0000256" key="11">
    <source>
        <dbReference type="ARBA" id="ARBA00023303"/>
    </source>
</evidence>
<protein>
    <submittedName>
        <fullName evidence="14">DUF1211 domain-containing protein</fullName>
    </submittedName>
</protein>
<gene>
    <name evidence="14" type="ORF">EGD98_01020</name>
</gene>
<evidence type="ECO:0000256" key="7">
    <source>
        <dbReference type="ARBA" id="ARBA00022958"/>
    </source>
</evidence>
<dbReference type="PANTHER" id="PTHR31462">
    <property type="entry name" value="ENDOSOMAL/LYSOSOMAL POTASSIUM CHANNEL TMEM175"/>
    <property type="match status" value="1"/>
</dbReference>
<feature type="transmembrane region" description="Helical" evidence="13">
    <location>
        <begin position="185"/>
        <end position="204"/>
    </location>
</feature>
<evidence type="ECO:0000256" key="10">
    <source>
        <dbReference type="ARBA" id="ARBA00023136"/>
    </source>
</evidence>
<comment type="caution">
    <text evidence="14">The sequence shown here is derived from an EMBL/GenBank/DDBJ whole genome shotgun (WGS) entry which is preliminary data.</text>
</comment>
<dbReference type="Pfam" id="PF06736">
    <property type="entry name" value="TMEM175"/>
    <property type="match status" value="1"/>
</dbReference>
<dbReference type="EMBL" id="RKLQ01000001">
    <property type="protein sequence ID" value="MBX0302245.1"/>
    <property type="molecule type" value="Genomic_DNA"/>
</dbReference>
<keyword evidence="7" id="KW-0630">Potassium</keyword>
<evidence type="ECO:0000256" key="3">
    <source>
        <dbReference type="ARBA" id="ARBA00022448"/>
    </source>
</evidence>
<comment type="subcellular location">
    <subcellularLocation>
        <location evidence="1">Membrane</location>
        <topology evidence="1">Multi-pass membrane protein</topology>
    </subcellularLocation>
</comment>
<keyword evidence="15" id="KW-1185">Reference proteome</keyword>
<feature type="transmembrane region" description="Helical" evidence="13">
    <location>
        <begin position="15"/>
        <end position="36"/>
    </location>
</feature>
<keyword evidence="5 13" id="KW-0812">Transmembrane</keyword>
<dbReference type="AlphaFoldDB" id="A0A8J8CBB9"/>
<evidence type="ECO:0000256" key="4">
    <source>
        <dbReference type="ARBA" id="ARBA00022538"/>
    </source>
</evidence>
<feature type="transmembrane region" description="Helical" evidence="13">
    <location>
        <begin position="90"/>
        <end position="108"/>
    </location>
</feature>
<keyword evidence="11" id="KW-0407">Ion channel</keyword>
<keyword evidence="6" id="KW-0631">Potassium channel</keyword>
<sequence>MADPIRREADETDRLLALSDGVIAIVITLLVLDLTVPSVPRDEQLALLPTAIAQQWPEFLGFVLSFLVVGFYWVLHRRTFVHIERHDRGVVYLNLCFLLLVAFVPYATNVFTAYPGRFGVPFLSAVLALTGCSLAALWIYADRREVLDAGLRSRTVQIQAARFLASPSVFTLAAIVGRYRPLFGMAAWLFLIPINGALQSRLVASLDG</sequence>
<feature type="transmembrane region" description="Helical" evidence="13">
    <location>
        <begin position="56"/>
        <end position="75"/>
    </location>
</feature>
<dbReference type="GO" id="GO:0016020">
    <property type="term" value="C:membrane"/>
    <property type="evidence" value="ECO:0007669"/>
    <property type="project" value="UniProtKB-SubCell"/>
</dbReference>
<dbReference type="GO" id="GO:0015252">
    <property type="term" value="F:proton channel activity"/>
    <property type="evidence" value="ECO:0007669"/>
    <property type="project" value="InterPro"/>
</dbReference>
<feature type="transmembrane region" description="Helical" evidence="13">
    <location>
        <begin position="160"/>
        <end position="179"/>
    </location>
</feature>
<reference evidence="14" key="1">
    <citation type="submission" date="2021-06" db="EMBL/GenBank/DDBJ databases">
        <title>Halomicroarcula sp. F24A a new haloarchaeum isolated from saline soil.</title>
        <authorList>
            <person name="Duran-Viseras A."/>
            <person name="Sanchez-Porro C."/>
            <person name="Ventosa A."/>
        </authorList>
    </citation>
    <scope>NUCLEOTIDE SEQUENCE</scope>
    <source>
        <strain evidence="14">F24A</strain>
    </source>
</reference>
<evidence type="ECO:0000256" key="5">
    <source>
        <dbReference type="ARBA" id="ARBA00022692"/>
    </source>
</evidence>
<dbReference type="PANTHER" id="PTHR31462:SF5">
    <property type="entry name" value="ENDOSOMAL_LYSOSOMAL PROTON CHANNEL TMEM175"/>
    <property type="match status" value="1"/>
</dbReference>
<organism evidence="14 15">
    <name type="scientific">Haloarcula salinisoli</name>
    <dbReference type="NCBI Taxonomy" id="2487746"/>
    <lineage>
        <taxon>Archaea</taxon>
        <taxon>Methanobacteriati</taxon>
        <taxon>Methanobacteriota</taxon>
        <taxon>Stenosarchaea group</taxon>
        <taxon>Halobacteria</taxon>
        <taxon>Halobacteriales</taxon>
        <taxon>Haloarculaceae</taxon>
        <taxon>Haloarcula</taxon>
    </lineage>
</organism>
<dbReference type="Proteomes" id="UP000783863">
    <property type="component" value="Unassembled WGS sequence"/>
</dbReference>
<evidence type="ECO:0000313" key="14">
    <source>
        <dbReference type="EMBL" id="MBX0302245.1"/>
    </source>
</evidence>
<evidence type="ECO:0000256" key="6">
    <source>
        <dbReference type="ARBA" id="ARBA00022826"/>
    </source>
</evidence>
<evidence type="ECO:0000256" key="1">
    <source>
        <dbReference type="ARBA" id="ARBA00004141"/>
    </source>
</evidence>
<dbReference type="RefSeq" id="WP_220586489.1">
    <property type="nucleotide sequence ID" value="NZ_RKLQ01000001.1"/>
</dbReference>
<comment type="similarity">
    <text evidence="2">Belongs to the TMEM175 family.</text>
</comment>